<dbReference type="Pfam" id="PF03719">
    <property type="entry name" value="Ribosomal_S5_C"/>
    <property type="match status" value="1"/>
</dbReference>
<keyword evidence="5 6" id="KW-0687">Ribonucleoprotein</keyword>
<dbReference type="SUPFAM" id="SSF54768">
    <property type="entry name" value="dsRNA-binding domain-like"/>
    <property type="match status" value="1"/>
</dbReference>
<proteinExistence type="inferred from homology"/>
<evidence type="ECO:0000256" key="4">
    <source>
        <dbReference type="ARBA" id="ARBA00022980"/>
    </source>
</evidence>
<dbReference type="Gene3D" id="3.30.230.10">
    <property type="match status" value="1"/>
</dbReference>
<evidence type="ECO:0000313" key="11">
    <source>
        <dbReference type="Proteomes" id="UP000824469"/>
    </source>
</evidence>
<comment type="similarity">
    <text evidence="1 7">Belongs to the universal ribosomal protein uS5 family.</text>
</comment>
<evidence type="ECO:0000256" key="2">
    <source>
        <dbReference type="ARBA" id="ARBA00022730"/>
    </source>
</evidence>
<dbReference type="PROSITE" id="PS50881">
    <property type="entry name" value="S5_DSRBD"/>
    <property type="match status" value="1"/>
</dbReference>
<dbReference type="GO" id="GO:1990904">
    <property type="term" value="C:ribonucleoprotein complex"/>
    <property type="evidence" value="ECO:0007669"/>
    <property type="project" value="UniProtKB-UniRule"/>
</dbReference>
<accession>A0AA38CS13</accession>
<feature type="domain" description="S5 DRBM" evidence="9">
    <location>
        <begin position="339"/>
        <end position="402"/>
    </location>
</feature>
<sequence length="497" mass="57126">MAAGGGGGGGWSRMLLRACRYRYRHDAAHHLFVKRFSTITCKSPRSMNTNIRSYPFSTARLDDIDDMLAELEKQQVRKKREMEEKGEPVEEEEEDYMGLGPIPLEDPPAKEGQEEDDDEDDDYDDFNDDEDDELQALEDREELFEEHFDQYQRLLLSFQNSGNFDEAYKWIDQIDRFEAKHFALSNEYKVVGWLMNRLKEATGKERFMLLMKTQRALKQLEWKENFDPQNPANWGVIKQEGVGPTEDVEQGKQGIESEQIEGQAATDKEDCDLSDEEDKEEIMNEKLHSIDKEIKKKLAQMELSIGKQSRDLEDEIKELVEHRQSLTEKKKQPLYRKGFEAKLIDVNRTCKVTKGGQVHKFSAMVACGNFNGVVGYGKGKGPAVPVALQRAYAKSFQNLHYIERFKEHTIAHAVQAEFKKTKIYLWPGAVNTGMRANRTVESVLYLAGLKNVKSKVIGSRNPQNTVKALFKALNMIETPQDIQEKFGRSVVESYLLK</sequence>
<dbReference type="OMA" id="HFAFSAN"/>
<feature type="region of interest" description="Disordered" evidence="8">
    <location>
        <begin position="75"/>
        <end position="129"/>
    </location>
</feature>
<dbReference type="GO" id="GO:0019843">
    <property type="term" value="F:rRNA binding"/>
    <property type="evidence" value="ECO:0007669"/>
    <property type="project" value="UniProtKB-KW"/>
</dbReference>
<dbReference type="InterPro" id="IPR014721">
    <property type="entry name" value="Ribsml_uS5_D2-typ_fold_subgr"/>
</dbReference>
<dbReference type="GO" id="GO:0005840">
    <property type="term" value="C:ribosome"/>
    <property type="evidence" value="ECO:0007669"/>
    <property type="project" value="UniProtKB-KW"/>
</dbReference>
<reference evidence="10 11" key="1">
    <citation type="journal article" date="2021" name="Nat. Plants">
        <title>The Taxus genome provides insights into paclitaxel biosynthesis.</title>
        <authorList>
            <person name="Xiong X."/>
            <person name="Gou J."/>
            <person name="Liao Q."/>
            <person name="Li Y."/>
            <person name="Zhou Q."/>
            <person name="Bi G."/>
            <person name="Li C."/>
            <person name="Du R."/>
            <person name="Wang X."/>
            <person name="Sun T."/>
            <person name="Guo L."/>
            <person name="Liang H."/>
            <person name="Lu P."/>
            <person name="Wu Y."/>
            <person name="Zhang Z."/>
            <person name="Ro D.K."/>
            <person name="Shang Y."/>
            <person name="Huang S."/>
            <person name="Yan J."/>
        </authorList>
    </citation>
    <scope>NUCLEOTIDE SEQUENCE [LARGE SCALE GENOMIC DNA]</scope>
    <source>
        <strain evidence="10">Ta-2019</strain>
    </source>
</reference>
<protein>
    <recommendedName>
        <fullName evidence="9">S5 DRBM domain-containing protein</fullName>
    </recommendedName>
</protein>
<dbReference type="GO" id="GO:0006412">
    <property type="term" value="P:translation"/>
    <property type="evidence" value="ECO:0007669"/>
    <property type="project" value="InterPro"/>
</dbReference>
<dbReference type="EMBL" id="JAHRHJ020000009">
    <property type="protein sequence ID" value="KAH9301574.1"/>
    <property type="molecule type" value="Genomic_DNA"/>
</dbReference>
<dbReference type="InterPro" id="IPR000851">
    <property type="entry name" value="Ribosomal_uS5"/>
</dbReference>
<comment type="caution">
    <text evidence="10">The sequence shown here is derived from an EMBL/GenBank/DDBJ whole genome shotgun (WGS) entry which is preliminary data.</text>
</comment>
<keyword evidence="3" id="KW-0694">RNA-binding</keyword>
<dbReference type="Pfam" id="PF00333">
    <property type="entry name" value="Ribosomal_S5"/>
    <property type="match status" value="1"/>
</dbReference>
<keyword evidence="2" id="KW-0699">rRNA-binding</keyword>
<dbReference type="Gene3D" id="3.30.160.20">
    <property type="match status" value="1"/>
</dbReference>
<keyword evidence="4 6" id="KW-0689">Ribosomal protein</keyword>
<dbReference type="FunFam" id="3.30.230.10:FF:000002">
    <property type="entry name" value="30S ribosomal protein S5"/>
    <property type="match status" value="1"/>
</dbReference>
<dbReference type="InterPro" id="IPR005324">
    <property type="entry name" value="Ribosomal_uS5_C"/>
</dbReference>
<dbReference type="AlphaFoldDB" id="A0AA38CS13"/>
<evidence type="ECO:0000256" key="6">
    <source>
        <dbReference type="PROSITE-ProRule" id="PRU00268"/>
    </source>
</evidence>
<evidence type="ECO:0000256" key="3">
    <source>
        <dbReference type="ARBA" id="ARBA00022884"/>
    </source>
</evidence>
<evidence type="ECO:0000256" key="5">
    <source>
        <dbReference type="ARBA" id="ARBA00023274"/>
    </source>
</evidence>
<dbReference type="InterPro" id="IPR020568">
    <property type="entry name" value="Ribosomal_Su5_D2-typ_SF"/>
</dbReference>
<dbReference type="GO" id="GO:0005737">
    <property type="term" value="C:cytoplasm"/>
    <property type="evidence" value="ECO:0007669"/>
    <property type="project" value="UniProtKB-ARBA"/>
</dbReference>
<evidence type="ECO:0000256" key="7">
    <source>
        <dbReference type="RuleBase" id="RU003823"/>
    </source>
</evidence>
<dbReference type="GO" id="GO:0003735">
    <property type="term" value="F:structural constituent of ribosome"/>
    <property type="evidence" value="ECO:0007669"/>
    <property type="project" value="UniProtKB-UniRule"/>
</dbReference>
<evidence type="ECO:0000259" key="9">
    <source>
        <dbReference type="PROSITE" id="PS50881"/>
    </source>
</evidence>
<dbReference type="SUPFAM" id="SSF54211">
    <property type="entry name" value="Ribosomal protein S5 domain 2-like"/>
    <property type="match status" value="1"/>
</dbReference>
<keyword evidence="11" id="KW-1185">Reference proteome</keyword>
<dbReference type="InterPro" id="IPR013810">
    <property type="entry name" value="Ribosomal_uS5_N"/>
</dbReference>
<gene>
    <name evidence="10" type="ORF">KI387_013157</name>
</gene>
<dbReference type="PANTHER" id="PTHR48432:SF1">
    <property type="entry name" value="S5 DRBM DOMAIN-CONTAINING PROTEIN"/>
    <property type="match status" value="1"/>
</dbReference>
<feature type="region of interest" description="Disordered" evidence="8">
    <location>
        <begin position="233"/>
        <end position="272"/>
    </location>
</feature>
<dbReference type="PANTHER" id="PTHR48432">
    <property type="entry name" value="S5 DRBM DOMAIN-CONTAINING PROTEIN"/>
    <property type="match status" value="1"/>
</dbReference>
<dbReference type="GO" id="GO:0003729">
    <property type="term" value="F:mRNA binding"/>
    <property type="evidence" value="ECO:0007669"/>
    <property type="project" value="UniProtKB-ARBA"/>
</dbReference>
<dbReference type="Proteomes" id="UP000824469">
    <property type="component" value="Unassembled WGS sequence"/>
</dbReference>
<feature type="compositionally biased region" description="Acidic residues" evidence="8">
    <location>
        <begin position="113"/>
        <end position="129"/>
    </location>
</feature>
<evidence type="ECO:0000256" key="1">
    <source>
        <dbReference type="ARBA" id="ARBA00008945"/>
    </source>
</evidence>
<feature type="compositionally biased region" description="Basic and acidic residues" evidence="8">
    <location>
        <begin position="75"/>
        <end position="88"/>
    </location>
</feature>
<organism evidence="10 11">
    <name type="scientific">Taxus chinensis</name>
    <name type="common">Chinese yew</name>
    <name type="synonym">Taxus wallichiana var. chinensis</name>
    <dbReference type="NCBI Taxonomy" id="29808"/>
    <lineage>
        <taxon>Eukaryota</taxon>
        <taxon>Viridiplantae</taxon>
        <taxon>Streptophyta</taxon>
        <taxon>Embryophyta</taxon>
        <taxon>Tracheophyta</taxon>
        <taxon>Spermatophyta</taxon>
        <taxon>Pinopsida</taxon>
        <taxon>Pinidae</taxon>
        <taxon>Conifers II</taxon>
        <taxon>Cupressales</taxon>
        <taxon>Taxaceae</taxon>
        <taxon>Taxus</taxon>
    </lineage>
</organism>
<name>A0AA38CS13_TAXCH</name>
<evidence type="ECO:0000313" key="10">
    <source>
        <dbReference type="EMBL" id="KAH9301574.1"/>
    </source>
</evidence>
<evidence type="ECO:0000256" key="8">
    <source>
        <dbReference type="SAM" id="MobiDB-lite"/>
    </source>
</evidence>